<name>A0AAW3ZQB2_9GAMM</name>
<dbReference type="SUPFAM" id="SSF52540">
    <property type="entry name" value="P-loop containing nucleoside triphosphate hydrolases"/>
    <property type="match status" value="1"/>
</dbReference>
<dbReference type="Gene3D" id="3.40.50.300">
    <property type="entry name" value="P-loop containing nucleotide triphosphate hydrolases"/>
    <property type="match status" value="1"/>
</dbReference>
<dbReference type="Proteomes" id="UP000613768">
    <property type="component" value="Unassembled WGS sequence"/>
</dbReference>
<feature type="domain" description="ORC1/DEAH AAA+ ATPase" evidence="1">
    <location>
        <begin position="36"/>
        <end position="159"/>
    </location>
</feature>
<dbReference type="InterPro" id="IPR027417">
    <property type="entry name" value="P-loop_NTPase"/>
</dbReference>
<organism evidence="2 3">
    <name type="scientific">Pseudomarimonas arenosa</name>
    <dbReference type="NCBI Taxonomy" id="2774145"/>
    <lineage>
        <taxon>Bacteria</taxon>
        <taxon>Pseudomonadati</taxon>
        <taxon>Pseudomonadota</taxon>
        <taxon>Gammaproteobacteria</taxon>
        <taxon>Lysobacterales</taxon>
        <taxon>Lysobacteraceae</taxon>
        <taxon>Pseudomarimonas</taxon>
    </lineage>
</organism>
<dbReference type="InterPro" id="IPR049945">
    <property type="entry name" value="AAA_22"/>
</dbReference>
<evidence type="ECO:0000259" key="1">
    <source>
        <dbReference type="Pfam" id="PF13401"/>
    </source>
</evidence>
<keyword evidence="3" id="KW-1185">Reference proteome</keyword>
<accession>A0AAW3ZQB2</accession>
<dbReference type="EMBL" id="JACYTR010000120">
    <property type="protein sequence ID" value="MBD8528301.1"/>
    <property type="molecule type" value="Genomic_DNA"/>
</dbReference>
<protein>
    <submittedName>
        <fullName evidence="2">AAA family ATPase</fullName>
    </submittedName>
</protein>
<dbReference type="PANTHER" id="PTHR35894:SF1">
    <property type="entry name" value="PHOSPHORIBULOKINASE _ URIDINE KINASE FAMILY"/>
    <property type="match status" value="1"/>
</dbReference>
<dbReference type="GO" id="GO:0016887">
    <property type="term" value="F:ATP hydrolysis activity"/>
    <property type="evidence" value="ECO:0007669"/>
    <property type="project" value="InterPro"/>
</dbReference>
<dbReference type="InterPro" id="IPR052026">
    <property type="entry name" value="ExeA_AAA_ATPase_DNA-bind"/>
</dbReference>
<sequence>MIKATLGLTHEPFHRNQAPLLPPQQQIAEILHIHAQHGGFAVILGAPGVGKTVLREHLEQRTDRGETIVASVSRTLHSYLNLLLQLADAFKLDAPLRQLESALIQTAYAHVRERKTLYLVIDEAHLLDIGVLRKLRLLFERFPKKHLLVLLGQPDLMHTLALLPNADIKSRITYSATLWPLADPDLRAFISTELDAVRLGANTFDEAALDLILRNAQGNLRLARHLCHGSLLEACRDGQRQVSIAHVNDVLIQPHWRSHEQLIKGQVK</sequence>
<dbReference type="PANTHER" id="PTHR35894">
    <property type="entry name" value="GENERAL SECRETION PATHWAY PROTEIN A-RELATED"/>
    <property type="match status" value="1"/>
</dbReference>
<dbReference type="AlphaFoldDB" id="A0AAW3ZQB2"/>
<evidence type="ECO:0000313" key="3">
    <source>
        <dbReference type="Proteomes" id="UP000613768"/>
    </source>
</evidence>
<reference evidence="2 3" key="1">
    <citation type="submission" date="2020-09" db="EMBL/GenBank/DDBJ databases">
        <title>Pseudoxanthomonas sp. CAU 1598 isolated from sand of Yaerae Beach.</title>
        <authorList>
            <person name="Kim W."/>
        </authorList>
    </citation>
    <scope>NUCLEOTIDE SEQUENCE [LARGE SCALE GENOMIC DNA]</scope>
    <source>
        <strain evidence="2 3">CAU 1598</strain>
    </source>
</reference>
<dbReference type="RefSeq" id="WP_192031718.1">
    <property type="nucleotide sequence ID" value="NZ_JACYTR010000120.1"/>
</dbReference>
<proteinExistence type="predicted"/>
<evidence type="ECO:0000313" key="2">
    <source>
        <dbReference type="EMBL" id="MBD8528301.1"/>
    </source>
</evidence>
<dbReference type="Pfam" id="PF13401">
    <property type="entry name" value="AAA_22"/>
    <property type="match status" value="1"/>
</dbReference>
<gene>
    <name evidence="2" type="ORF">IFO71_21355</name>
</gene>
<comment type="caution">
    <text evidence="2">The sequence shown here is derived from an EMBL/GenBank/DDBJ whole genome shotgun (WGS) entry which is preliminary data.</text>
</comment>